<dbReference type="GO" id="GO:0007165">
    <property type="term" value="P:signal transduction"/>
    <property type="evidence" value="ECO:0007669"/>
    <property type="project" value="InterPro"/>
</dbReference>
<dbReference type="SUPFAM" id="SSF50341">
    <property type="entry name" value="CheW-like"/>
    <property type="match status" value="1"/>
</dbReference>
<dbReference type="Pfam" id="PF01584">
    <property type="entry name" value="CheW"/>
    <property type="match status" value="1"/>
</dbReference>
<evidence type="ECO:0000259" key="1">
    <source>
        <dbReference type="PROSITE" id="PS50851"/>
    </source>
</evidence>
<protein>
    <submittedName>
        <fullName evidence="2">CheW-like domain protein</fullName>
    </submittedName>
</protein>
<dbReference type="SMART" id="SM00260">
    <property type="entry name" value="CheW"/>
    <property type="match status" value="1"/>
</dbReference>
<dbReference type="AlphaFoldDB" id="A0A1J5PTZ6"/>
<comment type="caution">
    <text evidence="2">The sequence shown here is derived from an EMBL/GenBank/DDBJ whole genome shotgun (WGS) entry which is preliminary data.</text>
</comment>
<organism evidence="2">
    <name type="scientific">mine drainage metagenome</name>
    <dbReference type="NCBI Taxonomy" id="410659"/>
    <lineage>
        <taxon>unclassified sequences</taxon>
        <taxon>metagenomes</taxon>
        <taxon>ecological metagenomes</taxon>
    </lineage>
</organism>
<dbReference type="InterPro" id="IPR036061">
    <property type="entry name" value="CheW-like_dom_sf"/>
</dbReference>
<dbReference type="EMBL" id="MLJW01002552">
    <property type="protein sequence ID" value="OIQ74312.1"/>
    <property type="molecule type" value="Genomic_DNA"/>
</dbReference>
<sequence>MVCAGREYLVRTFGADGYQGYPGPPGWQGQVMIPVDVAFSGGNNSTLAALDPGIAAGLLSHAQTFSPPLYAIMTAAETIQRVVWNGQVMTTGQSGERTKLKTILDQISETGARSNELFSKSIADLYETVLASSLRDSEFVSHLLIDLMDRNLYERSDDCRWWALTSELRTALAAAQRESALVAHIHRILEYINRLYTVYTRIFVYDTSGCIIASTGQDGAVVVGTPIDPVTLARVCALRSEQDYYVTPFAPTPLYDGQATYIYHAAIRAPEDDATVVGGIGIVFDATPEFLAMLRGGLGSKPGMNALFVDRQGCVLSSTDPTRPVGSILKLDPSLLALPNGASASRIVIHDNHYAVMGCTVSSGYREFKVTDGYREDVLAFVFDSLGEVREHAGTGHQAELALTQDAIAAEGREFATFIVAGSLFALSAEHVLQALQASKMSSVSKAQCPACIGLMGLQSEVENNGAVWVFDLGYLLRGLPSVINHTSQVIIVRLGAQTIGLLVDALHGVPKFNATQIMPSPFADHADGALVKHFIKANGGKLLIQAVDITRLFAILMGREAIG</sequence>
<proteinExistence type="predicted"/>
<name>A0A1J5PTZ6_9ZZZZ</name>
<dbReference type="Gene3D" id="2.40.50.180">
    <property type="entry name" value="CheA-289, Domain 4"/>
    <property type="match status" value="1"/>
</dbReference>
<reference evidence="2" key="1">
    <citation type="submission" date="2016-10" db="EMBL/GenBank/DDBJ databases">
        <title>Sequence of Gallionella enrichment culture.</title>
        <authorList>
            <person name="Poehlein A."/>
            <person name="Muehling M."/>
            <person name="Daniel R."/>
        </authorList>
    </citation>
    <scope>NUCLEOTIDE SEQUENCE</scope>
</reference>
<gene>
    <name evidence="2" type="ORF">GALL_440390</name>
</gene>
<dbReference type="PROSITE" id="PS50851">
    <property type="entry name" value="CHEW"/>
    <property type="match status" value="1"/>
</dbReference>
<dbReference type="GO" id="GO:0006935">
    <property type="term" value="P:chemotaxis"/>
    <property type="evidence" value="ECO:0007669"/>
    <property type="project" value="InterPro"/>
</dbReference>
<feature type="domain" description="CheW-like" evidence="1">
    <location>
        <begin position="412"/>
        <end position="559"/>
    </location>
</feature>
<dbReference type="InterPro" id="IPR002545">
    <property type="entry name" value="CheW-lke_dom"/>
</dbReference>
<accession>A0A1J5PTZ6</accession>
<evidence type="ECO:0000313" key="2">
    <source>
        <dbReference type="EMBL" id="OIQ74312.1"/>
    </source>
</evidence>
<dbReference type="Gene3D" id="2.30.30.40">
    <property type="entry name" value="SH3 Domains"/>
    <property type="match status" value="1"/>
</dbReference>